<organism evidence="9 10">
    <name type="scientific">Daphnia pulex</name>
    <name type="common">Water flea</name>
    <dbReference type="NCBI Taxonomy" id="6669"/>
    <lineage>
        <taxon>Eukaryota</taxon>
        <taxon>Metazoa</taxon>
        <taxon>Ecdysozoa</taxon>
        <taxon>Arthropoda</taxon>
        <taxon>Crustacea</taxon>
        <taxon>Branchiopoda</taxon>
        <taxon>Diplostraca</taxon>
        <taxon>Cladocera</taxon>
        <taxon>Anomopoda</taxon>
        <taxon>Daphniidae</taxon>
        <taxon>Daphnia</taxon>
    </lineage>
</organism>
<protein>
    <recommendedName>
        <fullName evidence="8">IPO4/5-like TPR repeats domain-containing protein</fullName>
    </recommendedName>
</protein>
<reference evidence="9 10" key="1">
    <citation type="journal article" date="2011" name="Science">
        <title>The ecoresponsive genome of Daphnia pulex.</title>
        <authorList>
            <person name="Colbourne J.K."/>
            <person name="Pfrender M.E."/>
            <person name="Gilbert D."/>
            <person name="Thomas W.K."/>
            <person name="Tucker A."/>
            <person name="Oakley T.H."/>
            <person name="Tokishita S."/>
            <person name="Aerts A."/>
            <person name="Arnold G.J."/>
            <person name="Basu M.K."/>
            <person name="Bauer D.J."/>
            <person name="Caceres C.E."/>
            <person name="Carmel L."/>
            <person name="Casola C."/>
            <person name="Choi J.H."/>
            <person name="Detter J.C."/>
            <person name="Dong Q."/>
            <person name="Dusheyko S."/>
            <person name="Eads B.D."/>
            <person name="Frohlich T."/>
            <person name="Geiler-Samerotte K.A."/>
            <person name="Gerlach D."/>
            <person name="Hatcher P."/>
            <person name="Jogdeo S."/>
            <person name="Krijgsveld J."/>
            <person name="Kriventseva E.V."/>
            <person name="Kultz D."/>
            <person name="Laforsch C."/>
            <person name="Lindquist E."/>
            <person name="Lopez J."/>
            <person name="Manak J.R."/>
            <person name="Muller J."/>
            <person name="Pangilinan J."/>
            <person name="Patwardhan R.P."/>
            <person name="Pitluck S."/>
            <person name="Pritham E.J."/>
            <person name="Rechtsteiner A."/>
            <person name="Rho M."/>
            <person name="Rogozin I.B."/>
            <person name="Sakarya O."/>
            <person name="Salamov A."/>
            <person name="Schaack S."/>
            <person name="Shapiro H."/>
            <person name="Shiga Y."/>
            <person name="Skalitzky C."/>
            <person name="Smith Z."/>
            <person name="Souvorov A."/>
            <person name="Sung W."/>
            <person name="Tang Z."/>
            <person name="Tsuchiya D."/>
            <person name="Tu H."/>
            <person name="Vos H."/>
            <person name="Wang M."/>
            <person name="Wolf Y.I."/>
            <person name="Yamagata H."/>
            <person name="Yamada T."/>
            <person name="Ye Y."/>
            <person name="Shaw J.R."/>
            <person name="Andrews J."/>
            <person name="Crease T.J."/>
            <person name="Tang H."/>
            <person name="Lucas S.M."/>
            <person name="Robertson H.M."/>
            <person name="Bork P."/>
            <person name="Koonin E.V."/>
            <person name="Zdobnov E.M."/>
            <person name="Grigoriev I.V."/>
            <person name="Lynch M."/>
            <person name="Boore J.L."/>
        </authorList>
    </citation>
    <scope>NUCLEOTIDE SEQUENCE [LARGE SCALE GENOMIC DNA]</scope>
</reference>
<dbReference type="GO" id="GO:0006606">
    <property type="term" value="P:protein import into nucleus"/>
    <property type="evidence" value="ECO:0007669"/>
    <property type="project" value="InterPro"/>
</dbReference>
<comment type="subcellular location">
    <subcellularLocation>
        <location evidence="2">Cytoplasm</location>
    </subcellularLocation>
    <subcellularLocation>
        <location evidence="1">Nucleus</location>
    </subcellularLocation>
</comment>
<keyword evidence="6" id="KW-0653">Protein transport</keyword>
<dbReference type="HOGENOM" id="CLU_465600_0_0_1"/>
<name>E9HDL8_DAPPU</name>
<evidence type="ECO:0000256" key="4">
    <source>
        <dbReference type="ARBA" id="ARBA00022490"/>
    </source>
</evidence>
<dbReference type="Pfam" id="PF25780">
    <property type="entry name" value="TPR_IPO5"/>
    <property type="match status" value="1"/>
</dbReference>
<sequence>MAENEHNYKRFLHLLGVLFHNDNHVRSAVKVYIDAFPIKTRSFYLWNTIRNSALEENLQQMATDLLCELITEKFEDFYNKHPTDYRHYWKTMFLNGLKFEVVEGIRSKIGHVSITFARKLMSAEGICLWPEFLNFIFESASNGTPTFQISSLQMFGSFPGMLGNQQSQKEEIIKKFLKDCLAASSNYSVRFQAAKTFSSYVLHNRNDVVMHRHFQELIAGVIQIVAKSIQKQEDQSLLKCVLDMVLVTPALFRLKINILLKKCTQAVDNGSLQDSWRQLVLEVIVTIAETAPENFLEEGITLFPIVIPTILTMMTELDDDESVVNVNSKKAEIALVRLARGIGSASVYPHLIQRLPVMLTHTDWRVRHAGITAICAVGECCRNEMIPLLNGILEHILHFLRDEEPAVRLAACSGVVKMLKDFYPSLHLNNHQQIIPKLLTVMDDVNGRVQEEGTYAVIIFCEKCPKTIIKLYGNLITGKLEELGFAWALNKIRSLIGQIAGCVPQSAILQSKNVELIRKNDPKYYKQRLFGFLSQSVGTSCTIKCEKKDGRYRATLTVYGEGEPVVGVHDHRVDAEIQACIKYINP</sequence>
<dbReference type="Pfam" id="PF13513">
    <property type="entry name" value="HEAT_EZ"/>
    <property type="match status" value="1"/>
</dbReference>
<dbReference type="InParanoid" id="E9HDL8"/>
<dbReference type="SUPFAM" id="SSF48371">
    <property type="entry name" value="ARM repeat"/>
    <property type="match status" value="1"/>
</dbReference>
<dbReference type="PANTHER" id="PTHR10527">
    <property type="entry name" value="IMPORTIN BETA"/>
    <property type="match status" value="1"/>
</dbReference>
<evidence type="ECO:0000256" key="5">
    <source>
        <dbReference type="ARBA" id="ARBA00022737"/>
    </source>
</evidence>
<evidence type="ECO:0000256" key="7">
    <source>
        <dbReference type="ARBA" id="ARBA00023242"/>
    </source>
</evidence>
<dbReference type="Gene3D" id="1.25.10.10">
    <property type="entry name" value="Leucine-rich Repeat Variant"/>
    <property type="match status" value="1"/>
</dbReference>
<dbReference type="OrthoDB" id="543373at2759"/>
<proteinExistence type="predicted"/>
<gene>
    <name evidence="9" type="ORF">DAPPUDRAFT_328415</name>
</gene>
<dbReference type="EMBL" id="GL732624">
    <property type="protein sequence ID" value="EFX70167.1"/>
    <property type="molecule type" value="Genomic_DNA"/>
</dbReference>
<evidence type="ECO:0000313" key="9">
    <source>
        <dbReference type="EMBL" id="EFX70167.1"/>
    </source>
</evidence>
<evidence type="ECO:0000256" key="1">
    <source>
        <dbReference type="ARBA" id="ARBA00004123"/>
    </source>
</evidence>
<evidence type="ECO:0000313" key="10">
    <source>
        <dbReference type="Proteomes" id="UP000000305"/>
    </source>
</evidence>
<accession>E9HDL8</accession>
<dbReference type="STRING" id="6669.E9HDL8"/>
<dbReference type="InterPro" id="IPR016024">
    <property type="entry name" value="ARM-type_fold"/>
</dbReference>
<dbReference type="Pfam" id="PF18808">
    <property type="entry name" value="Importin_rep_4"/>
    <property type="match status" value="1"/>
</dbReference>
<dbReference type="InterPro" id="IPR041653">
    <property type="entry name" value="Importin_rep_4"/>
</dbReference>
<dbReference type="Proteomes" id="UP000000305">
    <property type="component" value="Unassembled WGS sequence"/>
</dbReference>
<feature type="domain" description="IPO4/5-like TPR repeats" evidence="8">
    <location>
        <begin position="104"/>
        <end position="260"/>
    </location>
</feature>
<dbReference type="eggNOG" id="KOG2171">
    <property type="taxonomic scope" value="Eukaryota"/>
</dbReference>
<dbReference type="KEGG" id="dpx:DAPPUDRAFT_328415"/>
<dbReference type="AlphaFoldDB" id="E9HDL8"/>
<dbReference type="GO" id="GO:0005634">
    <property type="term" value="C:nucleus"/>
    <property type="evidence" value="ECO:0007669"/>
    <property type="project" value="UniProtKB-SubCell"/>
</dbReference>
<keyword evidence="7" id="KW-0539">Nucleus</keyword>
<dbReference type="InterPro" id="IPR040122">
    <property type="entry name" value="Importin_beta"/>
</dbReference>
<dbReference type="InterPro" id="IPR011989">
    <property type="entry name" value="ARM-like"/>
</dbReference>
<dbReference type="InterPro" id="IPR057672">
    <property type="entry name" value="TPR_IPO4/5"/>
</dbReference>
<evidence type="ECO:0000256" key="6">
    <source>
        <dbReference type="ARBA" id="ARBA00022927"/>
    </source>
</evidence>
<keyword evidence="4" id="KW-0963">Cytoplasm</keyword>
<keyword evidence="10" id="KW-1185">Reference proteome</keyword>
<evidence type="ECO:0000256" key="3">
    <source>
        <dbReference type="ARBA" id="ARBA00022448"/>
    </source>
</evidence>
<dbReference type="PhylomeDB" id="E9HDL8"/>
<keyword evidence="5" id="KW-0677">Repeat</keyword>
<evidence type="ECO:0000259" key="8">
    <source>
        <dbReference type="Pfam" id="PF25780"/>
    </source>
</evidence>
<evidence type="ECO:0000256" key="2">
    <source>
        <dbReference type="ARBA" id="ARBA00004496"/>
    </source>
</evidence>
<keyword evidence="3" id="KW-0813">Transport</keyword>
<dbReference type="OMA" id="QQTDHKV"/>
<dbReference type="GO" id="GO:0005737">
    <property type="term" value="C:cytoplasm"/>
    <property type="evidence" value="ECO:0007669"/>
    <property type="project" value="UniProtKB-SubCell"/>
</dbReference>